<comment type="subcellular location">
    <subcellularLocation>
        <location evidence="1">Membrane</location>
    </subcellularLocation>
</comment>
<evidence type="ECO:0000313" key="8">
    <source>
        <dbReference type="Proteomes" id="UP000322084"/>
    </source>
</evidence>
<organism evidence="6 8">
    <name type="scientific">Iodidimonas gelatinilytica</name>
    <dbReference type="NCBI Taxonomy" id="1236966"/>
    <lineage>
        <taxon>Bacteria</taxon>
        <taxon>Pseudomonadati</taxon>
        <taxon>Pseudomonadota</taxon>
        <taxon>Alphaproteobacteria</taxon>
        <taxon>Iodidimonadales</taxon>
        <taxon>Iodidimonadaceae</taxon>
        <taxon>Iodidimonas</taxon>
    </lineage>
</organism>
<feature type="transmembrane region" description="Helical" evidence="5">
    <location>
        <begin position="6"/>
        <end position="26"/>
    </location>
</feature>
<dbReference type="InterPro" id="IPR001129">
    <property type="entry name" value="Membr-assoc_MAPEG"/>
</dbReference>
<dbReference type="EMBL" id="BKCM01000011">
    <property type="protein sequence ID" value="GER01549.1"/>
    <property type="molecule type" value="Genomic_DNA"/>
</dbReference>
<accession>A0A5A7MNL2</accession>
<dbReference type="Proteomes" id="UP000322084">
    <property type="component" value="Unassembled WGS sequence"/>
</dbReference>
<dbReference type="Proteomes" id="UP000325187">
    <property type="component" value="Unassembled WGS sequence"/>
</dbReference>
<evidence type="ECO:0000256" key="3">
    <source>
        <dbReference type="ARBA" id="ARBA00022989"/>
    </source>
</evidence>
<evidence type="ECO:0000256" key="4">
    <source>
        <dbReference type="ARBA" id="ARBA00023136"/>
    </source>
</evidence>
<dbReference type="GO" id="GO:0016020">
    <property type="term" value="C:membrane"/>
    <property type="evidence" value="ECO:0007669"/>
    <property type="project" value="UniProtKB-SubCell"/>
</dbReference>
<gene>
    <name evidence="6" type="ORF">JCM17844_11840</name>
    <name evidence="7" type="ORF">JCM17845_21720</name>
</gene>
<dbReference type="InterPro" id="IPR023352">
    <property type="entry name" value="MAPEG-like_dom_sf"/>
</dbReference>
<evidence type="ECO:0000256" key="5">
    <source>
        <dbReference type="SAM" id="Phobius"/>
    </source>
</evidence>
<dbReference type="Pfam" id="PF01124">
    <property type="entry name" value="MAPEG"/>
    <property type="match status" value="1"/>
</dbReference>
<protein>
    <recommendedName>
        <fullName evidence="10">MAPEG family protein</fullName>
    </recommendedName>
</protein>
<dbReference type="EMBL" id="BKCL01000003">
    <property type="protein sequence ID" value="GEQ97547.1"/>
    <property type="molecule type" value="Genomic_DNA"/>
</dbReference>
<accession>A0A5A7N384</accession>
<keyword evidence="9" id="KW-1185">Reference proteome</keyword>
<keyword evidence="4 5" id="KW-0472">Membrane</keyword>
<evidence type="ECO:0000256" key="2">
    <source>
        <dbReference type="ARBA" id="ARBA00022692"/>
    </source>
</evidence>
<evidence type="ECO:0000313" key="9">
    <source>
        <dbReference type="Proteomes" id="UP000325187"/>
    </source>
</evidence>
<evidence type="ECO:0000256" key="1">
    <source>
        <dbReference type="ARBA" id="ARBA00004370"/>
    </source>
</evidence>
<reference evidence="8 9" key="1">
    <citation type="submission" date="2019-09" db="EMBL/GenBank/DDBJ databases">
        <title>NBRP : Genome information of microbial organism related human and environment.</title>
        <authorList>
            <person name="Hattori M."/>
            <person name="Oshima K."/>
            <person name="Inaba H."/>
            <person name="Suda W."/>
            <person name="Sakamoto M."/>
            <person name="Iino T."/>
            <person name="Kitahara M."/>
            <person name="Oshida Y."/>
            <person name="Iida T."/>
            <person name="Kudo T."/>
            <person name="Itoh T."/>
            <person name="Ohkuma M."/>
        </authorList>
    </citation>
    <scope>NUCLEOTIDE SEQUENCE [LARGE SCALE GENOMIC DNA]</scope>
    <source>
        <strain evidence="6 8">Hi-2</strain>
        <strain evidence="7 9">Mie-1</strain>
    </source>
</reference>
<name>A0A5A7MNL2_9PROT</name>
<evidence type="ECO:0008006" key="10">
    <source>
        <dbReference type="Google" id="ProtNLM"/>
    </source>
</evidence>
<feature type="transmembrane region" description="Helical" evidence="5">
    <location>
        <begin position="70"/>
        <end position="96"/>
    </location>
</feature>
<dbReference type="RefSeq" id="WP_150000010.1">
    <property type="nucleotide sequence ID" value="NZ_BKCL01000003.1"/>
</dbReference>
<dbReference type="Gene3D" id="1.20.120.550">
    <property type="entry name" value="Membrane associated eicosanoid/glutathione metabolism-like domain"/>
    <property type="match status" value="1"/>
</dbReference>
<sequence length="137" mass="15264">MIDSVIFYPVAVLVLWTLAILLMVGLSRLGAVKKGQVPLSFYRLYRGGEEPDKLAAMGRHFHNLLEVPPLFYLTCIIAYLTQSVSTVMMILAWGFVASRLLHSAIHLGGNKVQARFSVFLIGVLIVVAMWVLILLHL</sequence>
<dbReference type="SUPFAM" id="SSF161084">
    <property type="entry name" value="MAPEG domain-like"/>
    <property type="match status" value="1"/>
</dbReference>
<proteinExistence type="predicted"/>
<evidence type="ECO:0000313" key="6">
    <source>
        <dbReference type="EMBL" id="GEQ97547.1"/>
    </source>
</evidence>
<comment type="caution">
    <text evidence="6">The sequence shown here is derived from an EMBL/GenBank/DDBJ whole genome shotgun (WGS) entry which is preliminary data.</text>
</comment>
<keyword evidence="3 5" id="KW-1133">Transmembrane helix</keyword>
<dbReference type="AlphaFoldDB" id="A0A5A7MNL2"/>
<keyword evidence="2 5" id="KW-0812">Transmembrane</keyword>
<feature type="transmembrane region" description="Helical" evidence="5">
    <location>
        <begin position="116"/>
        <end position="135"/>
    </location>
</feature>
<evidence type="ECO:0000313" key="7">
    <source>
        <dbReference type="EMBL" id="GER01549.1"/>
    </source>
</evidence>